<evidence type="ECO:0000313" key="2">
    <source>
        <dbReference type="EMBL" id="ACG78113.1"/>
    </source>
</evidence>
<reference evidence="2 3" key="1">
    <citation type="journal article" date="2008" name="BMC Genomics">
        <title>Complete genome of Phenylobacterium zucineum - a novel facultative intracellular bacterium isolated from human erythroleukemia cell line K562.</title>
        <authorList>
            <person name="Luo Y."/>
            <person name="Xu X."/>
            <person name="Ding Z."/>
            <person name="Liu Z."/>
            <person name="Zhang B."/>
            <person name="Yan Z."/>
            <person name="Sun J."/>
            <person name="Hu S."/>
            <person name="Hu X."/>
        </authorList>
    </citation>
    <scope>NUCLEOTIDE SEQUENCE [LARGE SCALE GENOMIC DNA]</scope>
    <source>
        <strain evidence="2 3">HLK1</strain>
    </source>
</reference>
<dbReference type="Gene3D" id="3.30.10.10">
    <property type="entry name" value="Trypsin Inhibitor V, subunit A"/>
    <property type="match status" value="1"/>
</dbReference>
<dbReference type="EMBL" id="CP000747">
    <property type="protein sequence ID" value="ACG78113.1"/>
    <property type="molecule type" value="Genomic_DNA"/>
</dbReference>
<dbReference type="AlphaFoldDB" id="B4RBR6"/>
<sequence length="118" mass="12470">MEAAGARMGETGMRRMAWIAAGAAGLVLAGCASEPTAPPPPPASAPPPAMPAPPPDTCGAAEAQRYVGRHRSEIPVPLRPEQQRVACTTCPVTQDYRPDRLNFFFDAETGIVREVRCG</sequence>
<feature type="region of interest" description="Disordered" evidence="1">
    <location>
        <begin position="31"/>
        <end position="59"/>
    </location>
</feature>
<dbReference type="PROSITE" id="PS51257">
    <property type="entry name" value="PROKAR_LIPOPROTEIN"/>
    <property type="match status" value="1"/>
</dbReference>
<dbReference type="STRING" id="450851.PHZ_c1702"/>
<evidence type="ECO:0000313" key="3">
    <source>
        <dbReference type="Proteomes" id="UP000001868"/>
    </source>
</evidence>
<accession>B4RBR6</accession>
<dbReference type="KEGG" id="pzu:PHZ_c1702"/>
<organism evidence="2 3">
    <name type="scientific">Phenylobacterium zucineum (strain HLK1)</name>
    <dbReference type="NCBI Taxonomy" id="450851"/>
    <lineage>
        <taxon>Bacteria</taxon>
        <taxon>Pseudomonadati</taxon>
        <taxon>Pseudomonadota</taxon>
        <taxon>Alphaproteobacteria</taxon>
        <taxon>Caulobacterales</taxon>
        <taxon>Caulobacteraceae</taxon>
        <taxon>Phenylobacterium</taxon>
    </lineage>
</organism>
<keyword evidence="3" id="KW-1185">Reference proteome</keyword>
<dbReference type="eggNOG" id="ENOG50337UI">
    <property type="taxonomic scope" value="Bacteria"/>
</dbReference>
<name>B4RBR6_PHEZH</name>
<proteinExistence type="predicted"/>
<gene>
    <name evidence="2" type="ordered locus">PHZ_c1702</name>
</gene>
<dbReference type="Proteomes" id="UP000001868">
    <property type="component" value="Chromosome"/>
</dbReference>
<feature type="compositionally biased region" description="Pro residues" evidence="1">
    <location>
        <begin position="36"/>
        <end position="56"/>
    </location>
</feature>
<dbReference type="HOGENOM" id="CLU_123717_1_0_5"/>
<evidence type="ECO:0000256" key="1">
    <source>
        <dbReference type="SAM" id="MobiDB-lite"/>
    </source>
</evidence>
<evidence type="ECO:0008006" key="4">
    <source>
        <dbReference type="Google" id="ProtNLM"/>
    </source>
</evidence>
<protein>
    <recommendedName>
        <fullName evidence="4">Peptidase inhibitor I78</fullName>
    </recommendedName>
</protein>